<dbReference type="PROSITE" id="PS51193">
    <property type="entry name" value="HELICASE_ATP_BIND_2"/>
    <property type="match status" value="1"/>
</dbReference>
<comment type="cofactor">
    <cofactor evidence="1">
        <name>[4Fe-4S] cluster</name>
        <dbReference type="ChEBI" id="CHEBI:49883"/>
    </cofactor>
</comment>
<name>A0ABX8B3X1_9BACT</name>
<accession>A0ABX8B3X1</accession>
<keyword evidence="19" id="KW-1185">Reference proteome</keyword>
<evidence type="ECO:0000256" key="11">
    <source>
        <dbReference type="ARBA" id="ARBA00023125"/>
    </source>
</evidence>
<dbReference type="Proteomes" id="UP000677668">
    <property type="component" value="Chromosome 1"/>
</dbReference>
<evidence type="ECO:0000256" key="10">
    <source>
        <dbReference type="ARBA" id="ARBA00023014"/>
    </source>
</evidence>
<keyword evidence="6" id="KW-0378">Hydrolase</keyword>
<dbReference type="Pfam" id="PF13307">
    <property type="entry name" value="Helicase_C_2"/>
    <property type="match status" value="1"/>
</dbReference>
<keyword evidence="9" id="KW-0408">Iron</keyword>
<dbReference type="PANTHER" id="PTHR11472">
    <property type="entry name" value="DNA REPAIR DEAD HELICASE RAD3/XP-D SUBFAMILY MEMBER"/>
    <property type="match status" value="1"/>
</dbReference>
<dbReference type="SMART" id="SM00488">
    <property type="entry name" value="DEXDc2"/>
    <property type="match status" value="1"/>
</dbReference>
<comment type="catalytic activity">
    <reaction evidence="16">
        <text>ATP + H2O = ADP + phosphate + H(+)</text>
        <dbReference type="Rhea" id="RHEA:13065"/>
        <dbReference type="ChEBI" id="CHEBI:15377"/>
        <dbReference type="ChEBI" id="CHEBI:15378"/>
        <dbReference type="ChEBI" id="CHEBI:30616"/>
        <dbReference type="ChEBI" id="CHEBI:43474"/>
        <dbReference type="ChEBI" id="CHEBI:456216"/>
        <dbReference type="EC" id="5.6.2.3"/>
    </reaction>
</comment>
<dbReference type="Gene3D" id="3.40.50.300">
    <property type="entry name" value="P-loop containing nucleotide triphosphate hydrolases"/>
    <property type="match status" value="2"/>
</dbReference>
<evidence type="ECO:0000256" key="6">
    <source>
        <dbReference type="ARBA" id="ARBA00022801"/>
    </source>
</evidence>
<evidence type="ECO:0000256" key="12">
    <source>
        <dbReference type="ARBA" id="ARBA00023204"/>
    </source>
</evidence>
<dbReference type="InterPro" id="IPR014013">
    <property type="entry name" value="Helic_SF1/SF2_ATP-bd_DinG/Rad3"/>
</dbReference>
<comment type="similarity">
    <text evidence="14">Belongs to the helicase family. DinG subfamily.</text>
</comment>
<dbReference type="PANTHER" id="PTHR11472:SF34">
    <property type="entry name" value="REGULATOR OF TELOMERE ELONGATION HELICASE 1"/>
    <property type="match status" value="1"/>
</dbReference>
<dbReference type="RefSeq" id="WP_211422495.1">
    <property type="nucleotide sequence ID" value="NZ_CP072642.1"/>
</dbReference>
<dbReference type="InterPro" id="IPR011545">
    <property type="entry name" value="DEAD/DEAH_box_helicase_dom"/>
</dbReference>
<gene>
    <name evidence="18" type="ORF">J8C05_01635</name>
</gene>
<evidence type="ECO:0000256" key="8">
    <source>
        <dbReference type="ARBA" id="ARBA00022840"/>
    </source>
</evidence>
<evidence type="ECO:0000259" key="17">
    <source>
        <dbReference type="PROSITE" id="PS51193"/>
    </source>
</evidence>
<evidence type="ECO:0000256" key="4">
    <source>
        <dbReference type="ARBA" id="ARBA00022741"/>
    </source>
</evidence>
<keyword evidence="13" id="KW-0413">Isomerase</keyword>
<dbReference type="InterPro" id="IPR014001">
    <property type="entry name" value="Helicase_ATP-bd"/>
</dbReference>
<dbReference type="EC" id="5.6.2.3" evidence="15"/>
<evidence type="ECO:0000256" key="14">
    <source>
        <dbReference type="ARBA" id="ARBA00038058"/>
    </source>
</evidence>
<protein>
    <recommendedName>
        <fullName evidence="15">DNA 5'-3' helicase</fullName>
        <ecNumber evidence="15">5.6.2.3</ecNumber>
    </recommendedName>
</protein>
<evidence type="ECO:0000256" key="9">
    <source>
        <dbReference type="ARBA" id="ARBA00023004"/>
    </source>
</evidence>
<keyword evidence="10" id="KW-0411">Iron-sulfur</keyword>
<evidence type="ECO:0000256" key="15">
    <source>
        <dbReference type="ARBA" id="ARBA00044969"/>
    </source>
</evidence>
<evidence type="ECO:0000313" key="19">
    <source>
        <dbReference type="Proteomes" id="UP000677668"/>
    </source>
</evidence>
<feature type="domain" description="Helicase ATP-binding" evidence="17">
    <location>
        <begin position="32"/>
        <end position="297"/>
    </location>
</feature>
<evidence type="ECO:0000256" key="16">
    <source>
        <dbReference type="ARBA" id="ARBA00048954"/>
    </source>
</evidence>
<sequence length="686" mass="76254">MLLDKSSCDALVCAEPTDTLTLLEAVLGDGGLLATTQPGFDFRPGQLEMARAVLDALQRGGHLCVEAGTGTGKTLAYLVPAILCDEVVIVSTATKNLQEQILHHDIPRLEQALGRQLRVVLLKGRNNYLCLYRLARFEEQGRLPGLDEVRHLEVIRQWSHTTTTGDRAELSSLPEHLPIWAELDARTERCLGQGCPHYDECFITRARQQAREADIVIVNHHLFFADLAARRSNYGAFLPDYTRVIFDEAHEIEDTAASYFSLQISNEQFAELLRDIAQTFIPDAERAHAVRQASQAVAERAAHFWTFAQKVCRPASRAGNRNRAGSGSDARGMLQASDLATEASGYTALAAALDQLAEALGQAAHQKVGNFGINTDPALLRLEPRARQLCERLLRIVQAQDANYVYWWERPSPRRFSLQATPIDIAALLREQLFHQVESVVLTSATLTADGSFAFIRSRLGLDKSDELLIDSPFDYEQQARLYLPPDMPDPNHPDFTEAAVNEIIALLDITQGRAFVLCTSLRHMRQLYGRVREKVPFPCLIQGDQPRSSLIKTFQTEPGAVLFGAASFWQGVDVVGPALSCVIVDRLPFPVPSDPLVAARCQHIENQSGENSGNAFQSYSLPQAILALKQGFGRLIRSRTDRGILCLLDPRIRTKRYGPAVLRSLPPHLPQTEDRDALREWFCNG</sequence>
<keyword evidence="11" id="KW-0238">DNA-binding</keyword>
<dbReference type="InterPro" id="IPR006555">
    <property type="entry name" value="ATP-dep_Helicase_C"/>
</dbReference>
<keyword evidence="4" id="KW-0547">Nucleotide-binding</keyword>
<dbReference type="Pfam" id="PF00270">
    <property type="entry name" value="DEAD"/>
    <property type="match status" value="1"/>
</dbReference>
<reference evidence="18 19" key="1">
    <citation type="submission" date="2021-03" db="EMBL/GenBank/DDBJ databases">
        <title>Genomic and phenotypic characterization of Chloracidobacterium isolates provides evidence for multiple species.</title>
        <authorList>
            <person name="Saini M.K."/>
            <person name="Costas A.M.G."/>
            <person name="Tank M."/>
            <person name="Bryant D.A."/>
        </authorList>
    </citation>
    <scope>NUCLEOTIDE SEQUENCE [LARGE SCALE GENOMIC DNA]</scope>
    <source>
        <strain evidence="18 19">N</strain>
    </source>
</reference>
<evidence type="ECO:0000256" key="13">
    <source>
        <dbReference type="ARBA" id="ARBA00023235"/>
    </source>
</evidence>
<evidence type="ECO:0000256" key="7">
    <source>
        <dbReference type="ARBA" id="ARBA00022806"/>
    </source>
</evidence>
<evidence type="ECO:0000256" key="5">
    <source>
        <dbReference type="ARBA" id="ARBA00022763"/>
    </source>
</evidence>
<dbReference type="InterPro" id="IPR045028">
    <property type="entry name" value="DinG/Rad3-like"/>
</dbReference>
<keyword evidence="3" id="KW-0479">Metal-binding</keyword>
<evidence type="ECO:0000256" key="1">
    <source>
        <dbReference type="ARBA" id="ARBA00001966"/>
    </source>
</evidence>
<keyword evidence="8" id="KW-0067">ATP-binding</keyword>
<proteinExistence type="inferred from homology"/>
<dbReference type="GO" id="GO:0004386">
    <property type="term" value="F:helicase activity"/>
    <property type="evidence" value="ECO:0007669"/>
    <property type="project" value="UniProtKB-KW"/>
</dbReference>
<dbReference type="Pfam" id="PF06733">
    <property type="entry name" value="DEAD_2"/>
    <property type="match status" value="1"/>
</dbReference>
<dbReference type="InterPro" id="IPR006554">
    <property type="entry name" value="Helicase-like_DEXD_c2"/>
</dbReference>
<keyword evidence="7 18" id="KW-0347">Helicase</keyword>
<dbReference type="InterPro" id="IPR010614">
    <property type="entry name" value="RAD3-like_helicase_DEAD"/>
</dbReference>
<dbReference type="SUPFAM" id="SSF52540">
    <property type="entry name" value="P-loop containing nucleoside triphosphate hydrolases"/>
    <property type="match status" value="2"/>
</dbReference>
<keyword evidence="2" id="KW-0004">4Fe-4S</keyword>
<keyword evidence="12" id="KW-0234">DNA repair</keyword>
<dbReference type="SMART" id="SM00491">
    <property type="entry name" value="HELICc2"/>
    <property type="match status" value="1"/>
</dbReference>
<evidence type="ECO:0000256" key="3">
    <source>
        <dbReference type="ARBA" id="ARBA00022723"/>
    </source>
</evidence>
<dbReference type="InterPro" id="IPR027417">
    <property type="entry name" value="P-loop_NTPase"/>
</dbReference>
<keyword evidence="5" id="KW-0227">DNA damage</keyword>
<organism evidence="18 19">
    <name type="scientific">Chloracidobacterium sp. N</name>
    <dbReference type="NCBI Taxonomy" id="2821540"/>
    <lineage>
        <taxon>Bacteria</taxon>
        <taxon>Pseudomonadati</taxon>
        <taxon>Acidobacteriota</taxon>
        <taxon>Terriglobia</taxon>
        <taxon>Terriglobales</taxon>
        <taxon>Acidobacteriaceae</taxon>
        <taxon>Chloracidobacterium</taxon>
        <taxon>Chloracidobacterium aggregatum</taxon>
    </lineage>
</organism>
<dbReference type="SMART" id="SM00487">
    <property type="entry name" value="DEXDc"/>
    <property type="match status" value="1"/>
</dbReference>
<evidence type="ECO:0000256" key="2">
    <source>
        <dbReference type="ARBA" id="ARBA00022485"/>
    </source>
</evidence>
<evidence type="ECO:0000313" key="18">
    <source>
        <dbReference type="EMBL" id="QUV94184.1"/>
    </source>
</evidence>
<dbReference type="EMBL" id="CP072642">
    <property type="protein sequence ID" value="QUV94184.1"/>
    <property type="molecule type" value="Genomic_DNA"/>
</dbReference>